<dbReference type="STRING" id="4081.A0A3Q7F2F5"/>
<dbReference type="Gramene" id="Solyc02g071460.1.1">
    <property type="protein sequence ID" value="Solyc02g071460.1.1.1"/>
    <property type="gene ID" value="Solyc02g071460.1"/>
</dbReference>
<reference evidence="1" key="1">
    <citation type="journal article" date="2012" name="Nature">
        <title>The tomato genome sequence provides insights into fleshy fruit evolution.</title>
        <authorList>
            <consortium name="Tomato Genome Consortium"/>
        </authorList>
    </citation>
    <scope>NUCLEOTIDE SEQUENCE [LARGE SCALE GENOMIC DNA]</scope>
    <source>
        <strain evidence="1">cv. Heinz 1706</strain>
    </source>
</reference>
<evidence type="ECO:0000313" key="2">
    <source>
        <dbReference type="Proteomes" id="UP000004994"/>
    </source>
</evidence>
<accession>A0A3Q7F2F5</accession>
<name>A0A3Q7F2F5_SOLLC</name>
<sequence>MNKYVKLLDTGVRMVARFNSHCPQTSRLYYHPPRRHDEGHHHNLQFFGGDGGKNHQICISGGENVFGVRFGGFVAKFGTDSTDFIFYTVV</sequence>
<organism evidence="1">
    <name type="scientific">Solanum lycopersicum</name>
    <name type="common">Tomato</name>
    <name type="synonym">Lycopersicon esculentum</name>
    <dbReference type="NCBI Taxonomy" id="4081"/>
    <lineage>
        <taxon>Eukaryota</taxon>
        <taxon>Viridiplantae</taxon>
        <taxon>Streptophyta</taxon>
        <taxon>Embryophyta</taxon>
        <taxon>Tracheophyta</taxon>
        <taxon>Spermatophyta</taxon>
        <taxon>Magnoliopsida</taxon>
        <taxon>eudicotyledons</taxon>
        <taxon>Gunneridae</taxon>
        <taxon>Pentapetalae</taxon>
        <taxon>asterids</taxon>
        <taxon>lamiids</taxon>
        <taxon>Solanales</taxon>
        <taxon>Solanaceae</taxon>
        <taxon>Solanoideae</taxon>
        <taxon>Solaneae</taxon>
        <taxon>Solanum</taxon>
        <taxon>Solanum subgen. Lycopersicon</taxon>
    </lineage>
</organism>
<dbReference type="InParanoid" id="A0A3Q7F2F5"/>
<evidence type="ECO:0000313" key="1">
    <source>
        <dbReference type="EnsemblPlants" id="Solyc02g071460.1.1.1"/>
    </source>
</evidence>
<dbReference type="EnsemblPlants" id="Solyc02g071460.1.1">
    <property type="protein sequence ID" value="Solyc02g071460.1.1.1"/>
    <property type="gene ID" value="Solyc02g071460.1"/>
</dbReference>
<dbReference type="PANTHER" id="PTHR33983:SF15">
    <property type="entry name" value="JACALIN-TYPE LECTIN DOMAIN-CONTAINING PROTEIN"/>
    <property type="match status" value="1"/>
</dbReference>
<keyword evidence="2" id="KW-1185">Reference proteome</keyword>
<dbReference type="AlphaFoldDB" id="A0A3Q7F2F5"/>
<dbReference type="PANTHER" id="PTHR33983">
    <property type="entry name" value="OS07G0185900 PROTEIN"/>
    <property type="match status" value="1"/>
</dbReference>
<dbReference type="OMA" id="GHEDQNQ"/>
<dbReference type="PaxDb" id="4081-Solyc02g071460.1.1"/>
<proteinExistence type="predicted"/>
<dbReference type="Proteomes" id="UP000004994">
    <property type="component" value="Chromosome 2"/>
</dbReference>
<protein>
    <submittedName>
        <fullName evidence="1">Uncharacterized protein</fullName>
    </submittedName>
</protein>
<reference evidence="1" key="2">
    <citation type="submission" date="2019-01" db="UniProtKB">
        <authorList>
            <consortium name="EnsemblPlants"/>
        </authorList>
    </citation>
    <scope>IDENTIFICATION</scope>
    <source>
        <strain evidence="1">cv. Heinz 1706</strain>
    </source>
</reference>